<sequence>MRWNLLQVVATAALALTASANTVLLRQQKFVGYLITTFSDPVPKVQQYLSNGNNPLSYRKLNNGNPILASTVGDRAVRDLYLVTNSARSEYFIIATGMTNSPPDLDINAPGFSWDKATRHGSRGLVIWQSKDLVNWSGPKLRTVEASTAGMTWAPSAVWDDSTSQYYVFWASRHYASNDPGHVGFAGLDKIRYATTKDFATFSAPKDYYAPGIPVIDQEFQYLGTPGHFVRYIKDERTNQVFQERTTGGLFGTWTRNPGFVRNESPREGPLSFRDNNNPDLYHLWMDDYVQYLAFQTTNILKPGIFAQSNAAGFPRGLKHGVVTPLTQAEYNRLQTKYP</sequence>
<dbReference type="Gene3D" id="2.115.10.20">
    <property type="entry name" value="Glycosyl hydrolase domain, family 43"/>
    <property type="match status" value="1"/>
</dbReference>
<feature type="chain" id="PRO_5018259766" description="Arabinase" evidence="1">
    <location>
        <begin position="21"/>
        <end position="339"/>
    </location>
</feature>
<reference evidence="2 3" key="1">
    <citation type="journal article" date="2018" name="Sci. Rep.">
        <title>Characterisation of pathogen-specific regions and novel effector candidates in Fusarium oxysporum f. sp. cepae.</title>
        <authorList>
            <person name="Armitage A.D."/>
            <person name="Taylor A."/>
            <person name="Sobczyk M.K."/>
            <person name="Baxter L."/>
            <person name="Greenfield B.P."/>
            <person name="Bates H.J."/>
            <person name="Wilson F."/>
            <person name="Jackson A.C."/>
            <person name="Ott S."/>
            <person name="Harrison R.J."/>
            <person name="Clarkson J.P."/>
        </authorList>
    </citation>
    <scope>NUCLEOTIDE SEQUENCE [LARGE SCALE GENOMIC DNA]</scope>
    <source>
        <strain evidence="2 3">FoC_Fus2</strain>
    </source>
</reference>
<organism evidence="2 3">
    <name type="scientific">Fusarium oxysporum f. sp. cepae</name>
    <dbReference type="NCBI Taxonomy" id="396571"/>
    <lineage>
        <taxon>Eukaryota</taxon>
        <taxon>Fungi</taxon>
        <taxon>Dikarya</taxon>
        <taxon>Ascomycota</taxon>
        <taxon>Pezizomycotina</taxon>
        <taxon>Sordariomycetes</taxon>
        <taxon>Hypocreomycetidae</taxon>
        <taxon>Hypocreales</taxon>
        <taxon>Nectriaceae</taxon>
        <taxon>Fusarium</taxon>
        <taxon>Fusarium oxysporum species complex</taxon>
    </lineage>
</organism>
<accession>A0A3L6MZI8</accession>
<dbReference type="EMBL" id="MRCU01000011">
    <property type="protein sequence ID" value="RKK10061.1"/>
    <property type="molecule type" value="Genomic_DNA"/>
</dbReference>
<comment type="caution">
    <text evidence="2">The sequence shown here is derived from an EMBL/GenBank/DDBJ whole genome shotgun (WGS) entry which is preliminary data.</text>
</comment>
<dbReference type="InterPro" id="IPR050727">
    <property type="entry name" value="GH43_arabinanases"/>
</dbReference>
<dbReference type="SUPFAM" id="SSF75005">
    <property type="entry name" value="Arabinanase/levansucrase/invertase"/>
    <property type="match status" value="1"/>
</dbReference>
<dbReference type="Proteomes" id="UP000270866">
    <property type="component" value="Unassembled WGS sequence"/>
</dbReference>
<dbReference type="CDD" id="cd08983">
    <property type="entry name" value="GH43_Bt3655-like"/>
    <property type="match status" value="1"/>
</dbReference>
<keyword evidence="1" id="KW-0732">Signal</keyword>
<evidence type="ECO:0000313" key="2">
    <source>
        <dbReference type="EMBL" id="RKK10061.1"/>
    </source>
</evidence>
<evidence type="ECO:0000313" key="3">
    <source>
        <dbReference type="Proteomes" id="UP000270866"/>
    </source>
</evidence>
<gene>
    <name evidence="2" type="ORF">BFJ65_g15364</name>
</gene>
<proteinExistence type="predicted"/>
<dbReference type="AlphaFoldDB" id="A0A3L6MZI8"/>
<name>A0A3L6MZI8_FUSOX</name>
<evidence type="ECO:0000256" key="1">
    <source>
        <dbReference type="SAM" id="SignalP"/>
    </source>
</evidence>
<evidence type="ECO:0008006" key="4">
    <source>
        <dbReference type="Google" id="ProtNLM"/>
    </source>
</evidence>
<dbReference type="PANTHER" id="PTHR43301">
    <property type="entry name" value="ARABINAN ENDO-1,5-ALPHA-L-ARABINOSIDASE"/>
    <property type="match status" value="1"/>
</dbReference>
<dbReference type="InterPro" id="IPR023296">
    <property type="entry name" value="Glyco_hydro_beta-prop_sf"/>
</dbReference>
<dbReference type="PANTHER" id="PTHR43301:SF8">
    <property type="entry name" value="ARABINOSIDASE-RELATED"/>
    <property type="match status" value="1"/>
</dbReference>
<protein>
    <recommendedName>
        <fullName evidence="4">Arabinase</fullName>
    </recommendedName>
</protein>
<feature type="signal peptide" evidence="1">
    <location>
        <begin position="1"/>
        <end position="20"/>
    </location>
</feature>